<proteinExistence type="predicted"/>
<dbReference type="Gene3D" id="3.40.50.720">
    <property type="entry name" value="NAD(P)-binding Rossmann-like Domain"/>
    <property type="match status" value="1"/>
</dbReference>
<evidence type="ECO:0000259" key="4">
    <source>
        <dbReference type="SMART" id="SM00829"/>
    </source>
</evidence>
<dbReference type="SMART" id="SM00829">
    <property type="entry name" value="PKS_ER"/>
    <property type="match status" value="1"/>
</dbReference>
<dbReference type="PANTHER" id="PTHR48106:SF8">
    <property type="entry name" value="OS02G0805600 PROTEIN"/>
    <property type="match status" value="1"/>
</dbReference>
<evidence type="ECO:0000256" key="1">
    <source>
        <dbReference type="ARBA" id="ARBA00022857"/>
    </source>
</evidence>
<dbReference type="Pfam" id="PF08240">
    <property type="entry name" value="ADH_N"/>
    <property type="match status" value="1"/>
</dbReference>
<reference evidence="5 6" key="1">
    <citation type="submission" date="2019-05" db="EMBL/GenBank/DDBJ databases">
        <authorList>
            <person name="Pankratov T."/>
            <person name="Grouzdev D."/>
        </authorList>
    </citation>
    <scope>NUCLEOTIDE SEQUENCE [LARGE SCALE GENOMIC DNA]</scope>
    <source>
        <strain evidence="5 6">KEBCLARHB70R</strain>
    </source>
</reference>
<keyword evidence="2" id="KW-0560">Oxidoreductase</keyword>
<keyword evidence="6" id="KW-1185">Reference proteome</keyword>
<dbReference type="Pfam" id="PF00107">
    <property type="entry name" value="ADH_zinc_N"/>
    <property type="match status" value="1"/>
</dbReference>
<dbReference type="GO" id="GO:0070402">
    <property type="term" value="F:NADPH binding"/>
    <property type="evidence" value="ECO:0007669"/>
    <property type="project" value="TreeGrafter"/>
</dbReference>
<dbReference type="InterPro" id="IPR020843">
    <property type="entry name" value="ER"/>
</dbReference>
<dbReference type="NCBIfam" id="TIGR02824">
    <property type="entry name" value="quinone_pig3"/>
    <property type="match status" value="1"/>
</dbReference>
<dbReference type="GO" id="GO:0016651">
    <property type="term" value="F:oxidoreductase activity, acting on NAD(P)H"/>
    <property type="evidence" value="ECO:0007669"/>
    <property type="project" value="TreeGrafter"/>
</dbReference>
<dbReference type="SUPFAM" id="SSF50129">
    <property type="entry name" value="GroES-like"/>
    <property type="match status" value="1"/>
</dbReference>
<evidence type="ECO:0000313" key="5">
    <source>
        <dbReference type="EMBL" id="TLU71603.1"/>
    </source>
</evidence>
<dbReference type="AlphaFoldDB" id="A0A5R9J417"/>
<dbReference type="InterPro" id="IPR036291">
    <property type="entry name" value="NAD(P)-bd_dom_sf"/>
</dbReference>
<dbReference type="InterPro" id="IPR013154">
    <property type="entry name" value="ADH-like_N"/>
</dbReference>
<sequence>MRFIGRSGDGGPEVLQVEHGPVPRPRPGEVLIRVQALGLNAPDLMQRRGLYPPPADASPILGLEVAGEVVAVGQALEGASAGPAVGDKVCALVNGGGYAEYCVAPVRQCLPWPDGFDAVQAAALPENYFTVWINLFRIGNLQAGQSALVHGGSSGIGTTAIQLAHARGATIYATAGTDEKCALCRSLGAAEAINYRQQDFAERIKALTGGRGVDVILDMIGASYFQRNLDSLADDGRLVTIAVLGGDKVDGLKLSQLMRRRLTLTGSTLRPRSAAFKGEVADALREQVWPLLSGGAIRPLIHAVLPFTDAARAHTLMESGSHSGKIMLTL</sequence>
<dbReference type="InterPro" id="IPR014189">
    <property type="entry name" value="Quinone_OxRdtase_PIG3"/>
</dbReference>
<evidence type="ECO:0000256" key="2">
    <source>
        <dbReference type="ARBA" id="ARBA00023002"/>
    </source>
</evidence>
<dbReference type="SUPFAM" id="SSF51735">
    <property type="entry name" value="NAD(P)-binding Rossmann-fold domains"/>
    <property type="match status" value="1"/>
</dbReference>
<feature type="region of interest" description="Disordered" evidence="3">
    <location>
        <begin position="1"/>
        <end position="22"/>
    </location>
</feature>
<accession>A0A5R9J417</accession>
<dbReference type="InterPro" id="IPR013149">
    <property type="entry name" value="ADH-like_C"/>
</dbReference>
<dbReference type="PANTHER" id="PTHR48106">
    <property type="entry name" value="QUINONE OXIDOREDUCTASE PIG3-RELATED"/>
    <property type="match status" value="1"/>
</dbReference>
<keyword evidence="1" id="KW-0521">NADP</keyword>
<dbReference type="InterPro" id="IPR011032">
    <property type="entry name" value="GroES-like_sf"/>
</dbReference>
<gene>
    <name evidence="5" type="ORF">FE263_16520</name>
</gene>
<dbReference type="CDD" id="cd05276">
    <property type="entry name" value="p53_inducible_oxidoreductase"/>
    <property type="match status" value="1"/>
</dbReference>
<name>A0A5R9J417_9PROT</name>
<dbReference type="EMBL" id="VCDI01000006">
    <property type="protein sequence ID" value="TLU71603.1"/>
    <property type="molecule type" value="Genomic_DNA"/>
</dbReference>
<dbReference type="Proteomes" id="UP000305654">
    <property type="component" value="Unassembled WGS sequence"/>
</dbReference>
<dbReference type="Gene3D" id="3.90.180.10">
    <property type="entry name" value="Medium-chain alcohol dehydrogenases, catalytic domain"/>
    <property type="match status" value="1"/>
</dbReference>
<dbReference type="OrthoDB" id="9780520at2"/>
<comment type="caution">
    <text evidence="5">The sequence shown here is derived from an EMBL/GenBank/DDBJ whole genome shotgun (WGS) entry which is preliminary data.</text>
</comment>
<feature type="domain" description="Enoyl reductase (ER)" evidence="4">
    <location>
        <begin position="10"/>
        <end position="328"/>
    </location>
</feature>
<evidence type="ECO:0000313" key="6">
    <source>
        <dbReference type="Proteomes" id="UP000305654"/>
    </source>
</evidence>
<protein>
    <submittedName>
        <fullName evidence="5">NAD(P)H-quinone oxidoreductase</fullName>
    </submittedName>
</protein>
<evidence type="ECO:0000256" key="3">
    <source>
        <dbReference type="SAM" id="MobiDB-lite"/>
    </source>
</evidence>
<organism evidence="5 6">
    <name type="scientific">Lichenicoccus roseus</name>
    <dbReference type="NCBI Taxonomy" id="2683649"/>
    <lineage>
        <taxon>Bacteria</taxon>
        <taxon>Pseudomonadati</taxon>
        <taxon>Pseudomonadota</taxon>
        <taxon>Alphaproteobacteria</taxon>
        <taxon>Acetobacterales</taxon>
        <taxon>Acetobacteraceae</taxon>
        <taxon>Lichenicoccus</taxon>
    </lineage>
</organism>